<reference evidence="6 7" key="1">
    <citation type="submission" date="2018-10" db="EMBL/GenBank/DDBJ databases">
        <title>Comparative analysis of microorganisms from saline springs in Andes Mountain Range, Colombia.</title>
        <authorList>
            <person name="Rubin E."/>
        </authorList>
    </citation>
    <scope>NUCLEOTIDE SEQUENCE [LARGE SCALE GENOMIC DNA]</scope>
    <source>
        <strain evidence="6 7">USBA GBX 843</strain>
    </source>
</reference>
<evidence type="ECO:0000259" key="4">
    <source>
        <dbReference type="Pfam" id="PF01551"/>
    </source>
</evidence>
<gene>
    <name evidence="6" type="ORF">BCL79_2347</name>
</gene>
<dbReference type="Gene3D" id="2.70.70.10">
    <property type="entry name" value="Glucose Permease (Domain IIA)"/>
    <property type="match status" value="1"/>
</dbReference>
<feature type="region of interest" description="Disordered" evidence="2">
    <location>
        <begin position="384"/>
        <end position="409"/>
    </location>
</feature>
<feature type="transmembrane region" description="Helical" evidence="3">
    <location>
        <begin position="6"/>
        <end position="26"/>
    </location>
</feature>
<dbReference type="OrthoDB" id="9805070at2"/>
<evidence type="ECO:0000256" key="1">
    <source>
        <dbReference type="ARBA" id="ARBA00022729"/>
    </source>
</evidence>
<dbReference type="Pfam" id="PF05569">
    <property type="entry name" value="Peptidase_M56"/>
    <property type="match status" value="1"/>
</dbReference>
<evidence type="ECO:0000256" key="3">
    <source>
        <dbReference type="SAM" id="Phobius"/>
    </source>
</evidence>
<feature type="domain" description="Peptidase M56" evidence="5">
    <location>
        <begin position="29"/>
        <end position="286"/>
    </location>
</feature>
<dbReference type="RefSeq" id="WP_121041359.1">
    <property type="nucleotide sequence ID" value="NZ_RCDC01000005.1"/>
</dbReference>
<dbReference type="PANTHER" id="PTHR21666:SF289">
    <property type="entry name" value="L-ALA--D-GLU ENDOPEPTIDASE"/>
    <property type="match status" value="1"/>
</dbReference>
<dbReference type="InterPro" id="IPR008756">
    <property type="entry name" value="Peptidase_M56"/>
</dbReference>
<dbReference type="Proteomes" id="UP000274786">
    <property type="component" value="Unassembled WGS sequence"/>
</dbReference>
<evidence type="ECO:0000256" key="2">
    <source>
        <dbReference type="SAM" id="MobiDB-lite"/>
    </source>
</evidence>
<feature type="transmembrane region" description="Helical" evidence="3">
    <location>
        <begin position="108"/>
        <end position="127"/>
    </location>
</feature>
<keyword evidence="1" id="KW-0732">Signal</keyword>
<feature type="transmembrane region" description="Helical" evidence="3">
    <location>
        <begin position="47"/>
        <end position="67"/>
    </location>
</feature>
<dbReference type="InterPro" id="IPR016047">
    <property type="entry name" value="M23ase_b-sheet_dom"/>
</dbReference>
<dbReference type="CDD" id="cd12797">
    <property type="entry name" value="M23_peptidase"/>
    <property type="match status" value="1"/>
</dbReference>
<evidence type="ECO:0000259" key="5">
    <source>
        <dbReference type="Pfam" id="PF05569"/>
    </source>
</evidence>
<feature type="transmembrane region" description="Helical" evidence="3">
    <location>
        <begin position="316"/>
        <end position="336"/>
    </location>
</feature>
<organism evidence="6 7">
    <name type="scientific">Stenotrophomonas rhizophila</name>
    <dbReference type="NCBI Taxonomy" id="216778"/>
    <lineage>
        <taxon>Bacteria</taxon>
        <taxon>Pseudomonadati</taxon>
        <taxon>Pseudomonadota</taxon>
        <taxon>Gammaproteobacteria</taxon>
        <taxon>Lysobacterales</taxon>
        <taxon>Lysobacteraceae</taxon>
        <taxon>Stenotrophomonas</taxon>
    </lineage>
</organism>
<dbReference type="InterPro" id="IPR050570">
    <property type="entry name" value="Cell_wall_metabolism_enzyme"/>
</dbReference>
<keyword evidence="3" id="KW-0472">Membrane</keyword>
<dbReference type="InterPro" id="IPR011055">
    <property type="entry name" value="Dup_hybrid_motif"/>
</dbReference>
<comment type="caution">
    <text evidence="6">The sequence shown here is derived from an EMBL/GenBank/DDBJ whole genome shotgun (WGS) entry which is preliminary data.</text>
</comment>
<feature type="domain" description="M23ase beta-sheet core" evidence="4">
    <location>
        <begin position="396"/>
        <end position="494"/>
    </location>
</feature>
<dbReference type="Pfam" id="PF01551">
    <property type="entry name" value="Peptidase_M23"/>
    <property type="match status" value="1"/>
</dbReference>
<evidence type="ECO:0000313" key="7">
    <source>
        <dbReference type="Proteomes" id="UP000274786"/>
    </source>
</evidence>
<sequence>MSVLTLGFWGAHAVGALAGGWVAWSAGQRVHRRLGLSHAAYGYWMGVWLLAVMPVLLSVCVALWAPAPLVSLPPALMLPLPAALDLGAAGAAEGGLVSSPWAGPATSTWLAALYVTGLGIALLRVLVGTWATGRLCRATLPIAPGAWPGPRSRASAQRLRSAGIVCRVSALPVSPFAVRWPRPLIVLPLSAVEQLDDRALSLILGHEAAHLTRRDPQRAGLMAILNALLWFNPFLRRLTARVQLAAELRCDAQALAGDAHGGRDFATAYVRTLRLSAAAHAPTTALTHRDLAGHEIRIRHMLHGDAARPLSGSGRALLLGSALLIGALLVVMQASAARPLPGTAVSSTPKEVSATEAALPLPPLSDTPIEVQFQSPLATPRITGHFGDTGSIRQRPHRGTDFGARPGTPVLAPADGRIVAATTAYPDGPQYGTVVVIDHGQGWQTLYAHLQGADVVVGQQVHAGEQIARVGSTGRVTGPHLHLEMLRHGERVDPQAHLP</sequence>
<accession>A0A498CDF0</accession>
<proteinExistence type="predicted"/>
<name>A0A498CDF0_9GAMM</name>
<dbReference type="AlphaFoldDB" id="A0A498CDF0"/>
<dbReference type="GO" id="GO:0004222">
    <property type="term" value="F:metalloendopeptidase activity"/>
    <property type="evidence" value="ECO:0007669"/>
    <property type="project" value="TreeGrafter"/>
</dbReference>
<dbReference type="PANTHER" id="PTHR21666">
    <property type="entry name" value="PEPTIDASE-RELATED"/>
    <property type="match status" value="1"/>
</dbReference>
<protein>
    <submittedName>
        <fullName evidence="6">BlaR1 peptidase M56</fullName>
    </submittedName>
</protein>
<dbReference type="SUPFAM" id="SSF51261">
    <property type="entry name" value="Duplicated hybrid motif"/>
    <property type="match status" value="1"/>
</dbReference>
<dbReference type="EMBL" id="RCDC01000005">
    <property type="protein sequence ID" value="RLK53057.1"/>
    <property type="molecule type" value="Genomic_DNA"/>
</dbReference>
<evidence type="ECO:0000313" key="6">
    <source>
        <dbReference type="EMBL" id="RLK53057.1"/>
    </source>
</evidence>
<keyword evidence="3" id="KW-0812">Transmembrane</keyword>
<keyword evidence="3" id="KW-1133">Transmembrane helix</keyword>
<dbReference type="CDD" id="cd07341">
    <property type="entry name" value="M56_BlaR1_MecR1_like"/>
    <property type="match status" value="1"/>
</dbReference>